<dbReference type="RefSeq" id="WP_117508977.1">
    <property type="nucleotide sequence ID" value="NZ_CABJFB010000001.1"/>
</dbReference>
<reference evidence="2" key="1">
    <citation type="submission" date="2021-02" db="EMBL/GenBank/DDBJ databases">
        <title>Metagenome-assembled genomes from human diarrheal sample B26.</title>
        <authorList>
            <person name="Ateba T.P."/>
            <person name="Alayande K.A."/>
            <person name="Mwanza M."/>
        </authorList>
    </citation>
    <scope>NUCLEOTIDE SEQUENCE</scope>
    <source>
        <strain evidence="2">06WH</strain>
    </source>
</reference>
<evidence type="ECO:0000313" key="2">
    <source>
        <dbReference type="EMBL" id="MBN2953988.1"/>
    </source>
</evidence>
<keyword evidence="1" id="KW-0472">Membrane</keyword>
<proteinExistence type="predicted"/>
<feature type="transmembrane region" description="Helical" evidence="1">
    <location>
        <begin position="65"/>
        <end position="84"/>
    </location>
</feature>
<name>A0A939CE52_9FIRM</name>
<evidence type="ECO:0000256" key="1">
    <source>
        <dbReference type="SAM" id="Phobius"/>
    </source>
</evidence>
<accession>A0A939CE52</accession>
<feature type="transmembrane region" description="Helical" evidence="1">
    <location>
        <begin position="6"/>
        <end position="27"/>
    </location>
</feature>
<organism evidence="2 3">
    <name type="scientific">Fusicatenibacter saccharivorans</name>
    <dbReference type="NCBI Taxonomy" id="1150298"/>
    <lineage>
        <taxon>Bacteria</taxon>
        <taxon>Bacillati</taxon>
        <taxon>Bacillota</taxon>
        <taxon>Clostridia</taxon>
        <taxon>Lachnospirales</taxon>
        <taxon>Lachnospiraceae</taxon>
        <taxon>Fusicatenibacter</taxon>
    </lineage>
</organism>
<keyword evidence="1" id="KW-0812">Transmembrane</keyword>
<protein>
    <recommendedName>
        <fullName evidence="4">Multidrug efflux pump VmrA</fullName>
    </recommendedName>
</protein>
<evidence type="ECO:0008006" key="4">
    <source>
        <dbReference type="Google" id="ProtNLM"/>
    </source>
</evidence>
<keyword evidence="1" id="KW-1133">Transmembrane helix</keyword>
<evidence type="ECO:0000313" key="3">
    <source>
        <dbReference type="Proteomes" id="UP000737612"/>
    </source>
</evidence>
<dbReference type="AlphaFoldDB" id="A0A939CE52"/>
<gene>
    <name evidence="2" type="ORF">JTJ23_10435</name>
</gene>
<dbReference type="EMBL" id="JAFHBD010000045">
    <property type="protein sequence ID" value="MBN2953988.1"/>
    <property type="molecule type" value="Genomic_DNA"/>
</dbReference>
<dbReference type="Proteomes" id="UP000737612">
    <property type="component" value="Unassembled WGS sequence"/>
</dbReference>
<comment type="caution">
    <text evidence="2">The sequence shown here is derived from an EMBL/GenBank/DDBJ whole genome shotgun (WGS) entry which is preliminary data.</text>
</comment>
<sequence length="94" mass="10291">MRIGVPALRILAVAYLLSIPGLIYQAALQGLSLGKESMYISMTRQAILPLVFAFLLKGFGNLNLIWGAFVLAELCGIPLAAALWKRKGEKQIQF</sequence>